<name>A0A2N3MZ43_9PEZI</name>
<evidence type="ECO:0000313" key="1">
    <source>
        <dbReference type="EMBL" id="PKS05454.1"/>
    </source>
</evidence>
<evidence type="ECO:0000313" key="2">
    <source>
        <dbReference type="Proteomes" id="UP000233524"/>
    </source>
</evidence>
<accession>A0A2N3MZ43</accession>
<dbReference type="OrthoDB" id="5324692at2759"/>
<reference evidence="1 2" key="1">
    <citation type="journal article" date="2017" name="G3 (Bethesda)">
        <title>First Draft Genome Sequence of the Pathogenic Fungus Lomentospora prolificans (Formerly Scedosporium prolificans).</title>
        <authorList>
            <person name="Luo R."/>
            <person name="Zimin A."/>
            <person name="Workman R."/>
            <person name="Fan Y."/>
            <person name="Pertea G."/>
            <person name="Grossman N."/>
            <person name="Wear M.P."/>
            <person name="Jia B."/>
            <person name="Miller H."/>
            <person name="Casadevall A."/>
            <person name="Timp W."/>
            <person name="Zhang S.X."/>
            <person name="Salzberg S.L."/>
        </authorList>
    </citation>
    <scope>NUCLEOTIDE SEQUENCE [LARGE SCALE GENOMIC DNA]</scope>
    <source>
        <strain evidence="1 2">JHH-5317</strain>
    </source>
</reference>
<comment type="caution">
    <text evidence="1">The sequence shown here is derived from an EMBL/GenBank/DDBJ whole genome shotgun (WGS) entry which is preliminary data.</text>
</comment>
<sequence>MRSPYPNIINHTQARQNGVIKAFHTPPNPPATTFHSDPSAEISAVAVTSTPKYREPSSQSWNQIAPEVAKGPAPPDTVTECIDSPMEFPTTWYTHPRASEFYICSKCHYDFICGTRLESELRGERTNDRKPRVCRFSKPRVKDFLWPLALSEGSFEQVLAYMQRRPSISDCKGTVGAKGTEGINWFSPIQNCVPGMVICEACYEDSVAFTRFASKFEKKEEQGPNDTWACDLPLHYIYTELKKRSKVDDWPGFVTETNARMKMPACPKWGPVGVATRKWFTPTFGSYEQGGVLICVACYCDYVLNTDQTQYWKDAGDGLGQRFGEVRCATGQFNVSIAMGRAQGCKDFSIFWNAIEKGNREEYCNANGIKDGKWFTFRSNPANFGICGGCFAIILEPLGLAHHFVPKAGVSKGEVLLCCLNPKSPRFISYTKNLLEAFFTRNVAAYEKYAVEFANLPICKRDEDFKGGVWYGWEQCHICPECYHEFVKGTALDASMTYRGVLLKDESCMCEMYSPRMRALYQEACTKSPPDASELLAYSDQRRIVYINTVMQIRRMLIESRLMLGQQQLLNANSLFYNNMGRLQEITMPSAYAYGAAGIGYGYANQSLLQGAMYGQQAMGVMQQATNPSRTLLVGQLERQWRAVE</sequence>
<evidence type="ECO:0008006" key="3">
    <source>
        <dbReference type="Google" id="ProtNLM"/>
    </source>
</evidence>
<proteinExistence type="predicted"/>
<protein>
    <recommendedName>
        <fullName evidence="3">Integral membrane protein</fullName>
    </recommendedName>
</protein>
<dbReference type="Proteomes" id="UP000233524">
    <property type="component" value="Unassembled WGS sequence"/>
</dbReference>
<dbReference type="VEuPathDB" id="FungiDB:jhhlp_008830"/>
<dbReference type="STRING" id="41688.A0A2N3MZ43"/>
<organism evidence="1 2">
    <name type="scientific">Lomentospora prolificans</name>
    <dbReference type="NCBI Taxonomy" id="41688"/>
    <lineage>
        <taxon>Eukaryota</taxon>
        <taxon>Fungi</taxon>
        <taxon>Dikarya</taxon>
        <taxon>Ascomycota</taxon>
        <taxon>Pezizomycotina</taxon>
        <taxon>Sordariomycetes</taxon>
        <taxon>Hypocreomycetidae</taxon>
        <taxon>Microascales</taxon>
        <taxon>Microascaceae</taxon>
        <taxon>Lomentospora</taxon>
    </lineage>
</organism>
<keyword evidence="2" id="KW-1185">Reference proteome</keyword>
<dbReference type="AlphaFoldDB" id="A0A2N3MZ43"/>
<gene>
    <name evidence="1" type="ORF">jhhlp_008830</name>
</gene>
<dbReference type="InParanoid" id="A0A2N3MZ43"/>
<dbReference type="EMBL" id="NLAX01001623">
    <property type="protein sequence ID" value="PKS05454.1"/>
    <property type="molecule type" value="Genomic_DNA"/>
</dbReference>